<keyword evidence="2" id="KW-1015">Disulfide bond</keyword>
<dbReference type="InterPro" id="IPR003599">
    <property type="entry name" value="Ig_sub"/>
</dbReference>
<dbReference type="GO" id="GO:0043025">
    <property type="term" value="C:neuronal cell body"/>
    <property type="evidence" value="ECO:0007669"/>
    <property type="project" value="TreeGrafter"/>
</dbReference>
<dbReference type="InterPro" id="IPR013783">
    <property type="entry name" value="Ig-like_fold"/>
</dbReference>
<evidence type="ECO:0000259" key="4">
    <source>
        <dbReference type="PROSITE" id="PS50835"/>
    </source>
</evidence>
<dbReference type="SMART" id="SM00408">
    <property type="entry name" value="IGc2"/>
    <property type="match status" value="1"/>
</dbReference>
<dbReference type="SMART" id="SM00409">
    <property type="entry name" value="IG"/>
    <property type="match status" value="1"/>
</dbReference>
<dbReference type="SUPFAM" id="SSF48726">
    <property type="entry name" value="Immunoglobulin"/>
    <property type="match status" value="2"/>
</dbReference>
<organism evidence="5 6">
    <name type="scientific">Heterorhabditis bacteriophora</name>
    <name type="common">Entomopathogenic nematode worm</name>
    <dbReference type="NCBI Taxonomy" id="37862"/>
    <lineage>
        <taxon>Eukaryota</taxon>
        <taxon>Metazoa</taxon>
        <taxon>Ecdysozoa</taxon>
        <taxon>Nematoda</taxon>
        <taxon>Chromadorea</taxon>
        <taxon>Rhabditida</taxon>
        <taxon>Rhabditina</taxon>
        <taxon>Rhabditomorpha</taxon>
        <taxon>Strongyloidea</taxon>
        <taxon>Heterorhabditidae</taxon>
        <taxon>Heterorhabditis</taxon>
    </lineage>
</organism>
<keyword evidence="5" id="KW-1185">Reference proteome</keyword>
<evidence type="ECO:0000256" key="2">
    <source>
        <dbReference type="ARBA" id="ARBA00023157"/>
    </source>
</evidence>
<keyword evidence="3" id="KW-0393">Immunoglobulin domain</keyword>
<evidence type="ECO:0000256" key="1">
    <source>
        <dbReference type="ARBA" id="ARBA00022729"/>
    </source>
</evidence>
<name>A0A1I7X4A9_HETBA</name>
<proteinExistence type="predicted"/>
<evidence type="ECO:0000313" key="6">
    <source>
        <dbReference type="WBParaSite" id="Hba_12369"/>
    </source>
</evidence>
<reference evidence="6" key="1">
    <citation type="submission" date="2016-11" db="UniProtKB">
        <authorList>
            <consortium name="WormBaseParasite"/>
        </authorList>
    </citation>
    <scope>IDENTIFICATION</scope>
</reference>
<feature type="domain" description="Ig-like" evidence="4">
    <location>
        <begin position="27"/>
        <end position="161"/>
    </location>
</feature>
<dbReference type="InterPro" id="IPR050958">
    <property type="entry name" value="Cell_Adh-Cytoskel_Orgn"/>
</dbReference>
<sequence>MNMLTVNFSRSRIIVSGSSLMGRDMPPRIIDGPKREVVKSNEVATLWCEAVGVPQPNIVWMKDAKIITDTAVSAPPAITPEKMNVTTEPRKTVILPCDGTGIPEPVISWVKAPNIQIEANEKYQLLGTSLAIRNVLFEDAGFYHCIAKSEAGQAIGNRRLIVDSELDRSHANMLPQ</sequence>
<evidence type="ECO:0000256" key="3">
    <source>
        <dbReference type="ARBA" id="ARBA00023319"/>
    </source>
</evidence>
<dbReference type="PANTHER" id="PTHR45080:SF8">
    <property type="entry name" value="IG-LIKE DOMAIN-CONTAINING PROTEIN"/>
    <property type="match status" value="1"/>
</dbReference>
<dbReference type="GO" id="GO:0030424">
    <property type="term" value="C:axon"/>
    <property type="evidence" value="ECO:0007669"/>
    <property type="project" value="TreeGrafter"/>
</dbReference>
<dbReference type="PROSITE" id="PS50835">
    <property type="entry name" value="IG_LIKE"/>
    <property type="match status" value="1"/>
</dbReference>
<keyword evidence="1" id="KW-0732">Signal</keyword>
<dbReference type="InterPro" id="IPR013098">
    <property type="entry name" value="Ig_I-set"/>
</dbReference>
<accession>A0A1I7X4A9</accession>
<dbReference type="GO" id="GO:0008046">
    <property type="term" value="F:axon guidance receptor activity"/>
    <property type="evidence" value="ECO:0007669"/>
    <property type="project" value="TreeGrafter"/>
</dbReference>
<protein>
    <submittedName>
        <fullName evidence="6">Ig-like domain-containing protein</fullName>
    </submittedName>
</protein>
<dbReference type="GO" id="GO:0005886">
    <property type="term" value="C:plasma membrane"/>
    <property type="evidence" value="ECO:0007669"/>
    <property type="project" value="TreeGrafter"/>
</dbReference>
<dbReference type="WBParaSite" id="Hba_12369">
    <property type="protein sequence ID" value="Hba_12369"/>
    <property type="gene ID" value="Hba_12369"/>
</dbReference>
<dbReference type="InterPro" id="IPR036179">
    <property type="entry name" value="Ig-like_dom_sf"/>
</dbReference>
<evidence type="ECO:0000313" key="5">
    <source>
        <dbReference type="Proteomes" id="UP000095283"/>
    </source>
</evidence>
<dbReference type="AlphaFoldDB" id="A0A1I7X4A9"/>
<dbReference type="Gene3D" id="2.60.40.10">
    <property type="entry name" value="Immunoglobulins"/>
    <property type="match status" value="2"/>
</dbReference>
<dbReference type="Pfam" id="PF07679">
    <property type="entry name" value="I-set"/>
    <property type="match status" value="1"/>
</dbReference>
<dbReference type="Proteomes" id="UP000095283">
    <property type="component" value="Unplaced"/>
</dbReference>
<dbReference type="PANTHER" id="PTHR45080">
    <property type="entry name" value="CONTACTIN 5"/>
    <property type="match status" value="1"/>
</dbReference>
<dbReference type="InterPro" id="IPR003598">
    <property type="entry name" value="Ig_sub2"/>
</dbReference>
<dbReference type="GO" id="GO:0050808">
    <property type="term" value="P:synapse organization"/>
    <property type="evidence" value="ECO:0007669"/>
    <property type="project" value="TreeGrafter"/>
</dbReference>
<dbReference type="InterPro" id="IPR007110">
    <property type="entry name" value="Ig-like_dom"/>
</dbReference>
<dbReference type="GO" id="GO:0007156">
    <property type="term" value="P:homophilic cell adhesion via plasma membrane adhesion molecules"/>
    <property type="evidence" value="ECO:0007669"/>
    <property type="project" value="TreeGrafter"/>
</dbReference>